<evidence type="ECO:0000313" key="1">
    <source>
        <dbReference type="EMBL" id="KAF4091271.1"/>
    </source>
</evidence>
<reference evidence="1 2" key="1">
    <citation type="submission" date="2020-02" db="EMBL/GenBank/DDBJ databases">
        <title>A chromosome-scale genome assembly of the black bullhead catfish (Ameiurus melas).</title>
        <authorList>
            <person name="Wen M."/>
            <person name="Zham M."/>
            <person name="Cabau C."/>
            <person name="Klopp C."/>
            <person name="Donnadieu C."/>
            <person name="Roques C."/>
            <person name="Bouchez O."/>
            <person name="Lampietro C."/>
            <person name="Jouanno E."/>
            <person name="Herpin A."/>
            <person name="Louis A."/>
            <person name="Berthelot C."/>
            <person name="Parey E."/>
            <person name="Roest-Crollius H."/>
            <person name="Braasch I."/>
            <person name="Postlethwait J."/>
            <person name="Robinson-Rechavi M."/>
            <person name="Echchiki A."/>
            <person name="Begum T."/>
            <person name="Montfort J."/>
            <person name="Schartl M."/>
            <person name="Bobe J."/>
            <person name="Guiguen Y."/>
        </authorList>
    </citation>
    <scope>NUCLEOTIDE SEQUENCE [LARGE SCALE GENOMIC DNA]</scope>
    <source>
        <strain evidence="1">M_S1</strain>
        <tissue evidence="1">Blood</tissue>
    </source>
</reference>
<evidence type="ECO:0008006" key="3">
    <source>
        <dbReference type="Google" id="ProtNLM"/>
    </source>
</evidence>
<sequence length="118" mass="13383">MFQHKKCFTIESLVGKDSNSSSAGDEPIRPTALRYSESVHPAPFGSCFQNSARTLYGNVNADMMFPDPGSHSANSALALRHLPIPTQPFFTPHQRDSLHFYPWVLRNRYLGHRFQGQY</sequence>
<proteinExistence type="predicted"/>
<gene>
    <name evidence="1" type="ORF">AMELA_G00035030</name>
</gene>
<evidence type="ECO:0000313" key="2">
    <source>
        <dbReference type="Proteomes" id="UP000593565"/>
    </source>
</evidence>
<comment type="caution">
    <text evidence="1">The sequence shown here is derived from an EMBL/GenBank/DDBJ whole genome shotgun (WGS) entry which is preliminary data.</text>
</comment>
<dbReference type="AlphaFoldDB" id="A0A7J6BB52"/>
<name>A0A7J6BB52_AMEME</name>
<organism evidence="1 2">
    <name type="scientific">Ameiurus melas</name>
    <name type="common">Black bullhead</name>
    <name type="synonym">Silurus melas</name>
    <dbReference type="NCBI Taxonomy" id="219545"/>
    <lineage>
        <taxon>Eukaryota</taxon>
        <taxon>Metazoa</taxon>
        <taxon>Chordata</taxon>
        <taxon>Craniata</taxon>
        <taxon>Vertebrata</taxon>
        <taxon>Euteleostomi</taxon>
        <taxon>Actinopterygii</taxon>
        <taxon>Neopterygii</taxon>
        <taxon>Teleostei</taxon>
        <taxon>Ostariophysi</taxon>
        <taxon>Siluriformes</taxon>
        <taxon>Ictaluridae</taxon>
        <taxon>Ameiurus</taxon>
    </lineage>
</organism>
<dbReference type="Proteomes" id="UP000593565">
    <property type="component" value="Unassembled WGS sequence"/>
</dbReference>
<dbReference type="EMBL" id="JAAGNN010000003">
    <property type="protein sequence ID" value="KAF4091271.1"/>
    <property type="molecule type" value="Genomic_DNA"/>
</dbReference>
<protein>
    <recommendedName>
        <fullName evidence="3">Homeobox protein EMX1</fullName>
    </recommendedName>
</protein>
<accession>A0A7J6BB52</accession>
<keyword evidence="2" id="KW-1185">Reference proteome</keyword>